<evidence type="ECO:0000313" key="1">
    <source>
        <dbReference type="EMBL" id="GBE61427.1"/>
    </source>
</evidence>
<keyword evidence="1" id="KW-0067">ATP-binding</keyword>
<keyword evidence="2" id="KW-1185">Reference proteome</keyword>
<accession>A0A2H6KEL2</accession>
<dbReference type="Proteomes" id="UP000236319">
    <property type="component" value="Unassembled WGS sequence"/>
</dbReference>
<keyword evidence="1" id="KW-0547">Nucleotide-binding</keyword>
<dbReference type="GeneID" id="39875197"/>
<sequence length="359" mass="40429">MQYLLVGIRDSAVCGDADLINRPVSSFMRKRISSKYTGQKIDAEILNNEDYENSIYRVEMEKNISNNHDSHCYENKEMIAGPPIISIIDPVIGDDHSNVDNKYTMLKSISGGILQCAGADATNVSVDKSLDTTVDNVKPFVVDKSCPDHEGLILIKRLCGCDVDSTDYRENGTYHKEERSPEIGIEVALMKKEFVFGYFNSHGDEMAAIINEDLFSGAPENMHDSLSYESHIEHELTEMERYQMKRLATIPYQSDGSHDDIIIRSNAGSHYMETDFRRGGTTKSSNKKPNTVQTGAAYVTSIGEYRVPPYRFALKKLKSRFAVGKDQDKATMNNTFKVGLDKVNVKWWKILTFGRCKGI</sequence>
<dbReference type="AlphaFoldDB" id="A0A2H6KEL2"/>
<dbReference type="OrthoDB" id="10504891at2759"/>
<proteinExistence type="predicted"/>
<dbReference type="EMBL" id="BDSA01000003">
    <property type="protein sequence ID" value="GBE61427.1"/>
    <property type="molecule type" value="Genomic_DNA"/>
</dbReference>
<protein>
    <submittedName>
        <fullName evidence="1">Zinc ABC transporter ATP-binding protein, putative</fullName>
    </submittedName>
</protein>
<dbReference type="RefSeq" id="XP_028867670.1">
    <property type="nucleotide sequence ID" value="XM_029011837.1"/>
</dbReference>
<dbReference type="VEuPathDB" id="PiroplasmaDB:BOVATA_029200"/>
<organism evidence="1 2">
    <name type="scientific">Babesia ovata</name>
    <dbReference type="NCBI Taxonomy" id="189622"/>
    <lineage>
        <taxon>Eukaryota</taxon>
        <taxon>Sar</taxon>
        <taxon>Alveolata</taxon>
        <taxon>Apicomplexa</taxon>
        <taxon>Aconoidasida</taxon>
        <taxon>Piroplasmida</taxon>
        <taxon>Babesiidae</taxon>
        <taxon>Babesia</taxon>
    </lineage>
</organism>
<dbReference type="GO" id="GO:0005524">
    <property type="term" value="F:ATP binding"/>
    <property type="evidence" value="ECO:0007669"/>
    <property type="project" value="UniProtKB-KW"/>
</dbReference>
<name>A0A2H6KEL2_9APIC</name>
<evidence type="ECO:0000313" key="2">
    <source>
        <dbReference type="Proteomes" id="UP000236319"/>
    </source>
</evidence>
<gene>
    <name evidence="1" type="ORF">BOVATA_029200</name>
</gene>
<comment type="caution">
    <text evidence="1">The sequence shown here is derived from an EMBL/GenBank/DDBJ whole genome shotgun (WGS) entry which is preliminary data.</text>
</comment>
<reference evidence="1 2" key="1">
    <citation type="journal article" date="2017" name="BMC Genomics">
        <title>Whole-genome assembly of Babesia ovata and comparative genomics between closely related pathogens.</title>
        <authorList>
            <person name="Yamagishi J."/>
            <person name="Asada M."/>
            <person name="Hakimi H."/>
            <person name="Tanaka T.Q."/>
            <person name="Sugimoto C."/>
            <person name="Kawazu S."/>
        </authorList>
    </citation>
    <scope>NUCLEOTIDE SEQUENCE [LARGE SCALE GENOMIC DNA]</scope>
    <source>
        <strain evidence="1 2">Miyake</strain>
    </source>
</reference>